<evidence type="ECO:0000256" key="1">
    <source>
        <dbReference type="ARBA" id="ARBA00004323"/>
    </source>
</evidence>
<comment type="similarity">
    <text evidence="2 9">Belongs to the sulfotransferase 2 family.</text>
</comment>
<reference evidence="11" key="1">
    <citation type="submission" date="2025-08" db="UniProtKB">
        <authorList>
            <consortium name="RefSeq"/>
        </authorList>
    </citation>
    <scope>IDENTIFICATION</scope>
    <source>
        <tissue evidence="11">Muscle</tissue>
    </source>
</reference>
<organism evidence="10 11">
    <name type="scientific">Limulus polyphemus</name>
    <name type="common">Atlantic horseshoe crab</name>
    <dbReference type="NCBI Taxonomy" id="6850"/>
    <lineage>
        <taxon>Eukaryota</taxon>
        <taxon>Metazoa</taxon>
        <taxon>Ecdysozoa</taxon>
        <taxon>Arthropoda</taxon>
        <taxon>Chelicerata</taxon>
        <taxon>Merostomata</taxon>
        <taxon>Xiphosura</taxon>
        <taxon>Limulidae</taxon>
        <taxon>Limulus</taxon>
    </lineage>
</organism>
<protein>
    <recommendedName>
        <fullName evidence="9">Carbohydrate sulfotransferase</fullName>
        <ecNumber evidence="9">2.8.2.-</ecNumber>
    </recommendedName>
</protein>
<dbReference type="EC" id="2.8.2.-" evidence="9"/>
<keyword evidence="9" id="KW-0735">Signal-anchor</keyword>
<dbReference type="PANTHER" id="PTHR12137:SF54">
    <property type="entry name" value="CARBOHYDRATE SULFOTRANSFERASE"/>
    <property type="match status" value="1"/>
</dbReference>
<evidence type="ECO:0000256" key="2">
    <source>
        <dbReference type="ARBA" id="ARBA00006339"/>
    </source>
</evidence>
<comment type="subcellular location">
    <subcellularLocation>
        <location evidence="1 9">Golgi apparatus membrane</location>
        <topology evidence="1 9">Single-pass type II membrane protein</topology>
    </subcellularLocation>
</comment>
<evidence type="ECO:0000256" key="4">
    <source>
        <dbReference type="ARBA" id="ARBA00022692"/>
    </source>
</evidence>
<dbReference type="InterPro" id="IPR027417">
    <property type="entry name" value="P-loop_NTPase"/>
</dbReference>
<dbReference type="PANTHER" id="PTHR12137">
    <property type="entry name" value="CARBOHYDRATE SULFOTRANSFERASE"/>
    <property type="match status" value="1"/>
</dbReference>
<keyword evidence="6 9" id="KW-0333">Golgi apparatus</keyword>
<evidence type="ECO:0000256" key="7">
    <source>
        <dbReference type="ARBA" id="ARBA00023136"/>
    </source>
</evidence>
<dbReference type="GeneID" id="106466070"/>
<proteinExistence type="inferred from homology"/>
<evidence type="ECO:0000256" key="8">
    <source>
        <dbReference type="ARBA" id="ARBA00023180"/>
    </source>
</evidence>
<dbReference type="Proteomes" id="UP000694941">
    <property type="component" value="Unplaced"/>
</dbReference>
<dbReference type="InterPro" id="IPR005331">
    <property type="entry name" value="Sulfotransferase"/>
</dbReference>
<keyword evidence="9" id="KW-0119">Carbohydrate metabolism</keyword>
<evidence type="ECO:0000313" key="10">
    <source>
        <dbReference type="Proteomes" id="UP000694941"/>
    </source>
</evidence>
<keyword evidence="8 9" id="KW-0325">Glycoprotein</keyword>
<keyword evidence="3 9" id="KW-0808">Transferase</keyword>
<evidence type="ECO:0000256" key="6">
    <source>
        <dbReference type="ARBA" id="ARBA00023034"/>
    </source>
</evidence>
<feature type="transmembrane region" description="Helical" evidence="9">
    <location>
        <begin position="23"/>
        <end position="42"/>
    </location>
</feature>
<accession>A0ABM1T1H4</accession>
<keyword evidence="5 9" id="KW-1133">Transmembrane helix</keyword>
<keyword evidence="7 9" id="KW-0472">Membrane</keyword>
<evidence type="ECO:0000256" key="9">
    <source>
        <dbReference type="RuleBase" id="RU364020"/>
    </source>
</evidence>
<sequence>MKLTSPNVQLSAALKSACSTSRAHLFLIAFIVVVTCCFYFSGNSLPSPTGLFVKDRGSQTVSDLRQLSGQRVEKKGNVLQQHWKPDNAFNDSILQVLEKRYAERLRRAEKVCSQQEPALKNRFWSIASNEVDGKPRACSTRQCTILLDKTNLIYYCFVQKVASTAIKTYFLKITNKTTAHSAHDNVTAFHIEANDAITRISPMFYSRQKRQHFYKIIFVRHPFARLVSAYENKVLGPRDKLSFFFNNYWDKAMKKYRGVEQLDSDARPTFEEFVRYLLDTPVYKYDSHWVPYTKRCQPCLVHYDFIGKLETAEQDFHYVFQHELGLTETPAVENRGATTGDKVMFYFRQVPKSEILRLYYTYKMDFDIFGYEVNDFLK</sequence>
<evidence type="ECO:0000256" key="3">
    <source>
        <dbReference type="ARBA" id="ARBA00022679"/>
    </source>
</evidence>
<evidence type="ECO:0000256" key="5">
    <source>
        <dbReference type="ARBA" id="ARBA00022989"/>
    </source>
</evidence>
<dbReference type="Pfam" id="PF03567">
    <property type="entry name" value="Sulfotransfer_2"/>
    <property type="match status" value="1"/>
</dbReference>
<evidence type="ECO:0000313" key="11">
    <source>
        <dbReference type="RefSeq" id="XP_022249730.1"/>
    </source>
</evidence>
<name>A0ABM1T1H4_LIMPO</name>
<gene>
    <name evidence="11" type="primary">LOC106466070</name>
</gene>
<dbReference type="Gene3D" id="3.40.50.300">
    <property type="entry name" value="P-loop containing nucleotide triphosphate hydrolases"/>
    <property type="match status" value="1"/>
</dbReference>
<dbReference type="InterPro" id="IPR018011">
    <property type="entry name" value="Carb_sulfotrans_8-10"/>
</dbReference>
<keyword evidence="4 9" id="KW-0812">Transmembrane</keyword>
<keyword evidence="10" id="KW-1185">Reference proteome</keyword>
<dbReference type="RefSeq" id="XP_022249730.1">
    <property type="nucleotide sequence ID" value="XM_022394022.1"/>
</dbReference>